<protein>
    <recommendedName>
        <fullName evidence="2">DUF4283 domain-containing protein</fullName>
    </recommendedName>
</protein>
<comment type="caution">
    <text evidence="3">The sequence shown here is derived from an EMBL/GenBank/DDBJ whole genome shotgun (WGS) entry which is preliminary data.</text>
</comment>
<gene>
    <name evidence="3" type="ORF">Tco_1006675</name>
</gene>
<organism evidence="3 4">
    <name type="scientific">Tanacetum coccineum</name>
    <dbReference type="NCBI Taxonomy" id="301880"/>
    <lineage>
        <taxon>Eukaryota</taxon>
        <taxon>Viridiplantae</taxon>
        <taxon>Streptophyta</taxon>
        <taxon>Embryophyta</taxon>
        <taxon>Tracheophyta</taxon>
        <taxon>Spermatophyta</taxon>
        <taxon>Magnoliopsida</taxon>
        <taxon>eudicotyledons</taxon>
        <taxon>Gunneridae</taxon>
        <taxon>Pentapetalae</taxon>
        <taxon>asterids</taxon>
        <taxon>campanulids</taxon>
        <taxon>Asterales</taxon>
        <taxon>Asteraceae</taxon>
        <taxon>Asteroideae</taxon>
        <taxon>Anthemideae</taxon>
        <taxon>Anthemidinae</taxon>
        <taxon>Tanacetum</taxon>
    </lineage>
</organism>
<sequence length="505" mass="56005">MDKKQNGKRKDKGTTLGDLAMRVKNINGKIMGKDGKPLKMPFRSVNTTLNATIQGLDEPVVGNEKDRNVENVSNAADVEDVAADMRKWDTFVNNHSHVHVLEVADVTKGVDTLDETMTNTQHLGDGLVADKRTPTYAAIVNPMSSPNTFNTPPLKSFNSVLNPTNDVEGLDAEQIPNNQYTSNGSPTMALASCDNLQNSERVNFRSLLNEENVESYDCALPQAVADVVKSMYENTLVGYFLGTSLAFPIVQKYVNNAWSNFGLQNHMKTNDRVFMFKFASKEGLEKVLQRGPWMIQKSPIILTKWSPNLSVKKGEVTCVPVSVKKGEVKLHGLSFIATQIGKPLLLDAFTSSMCKESWGRIGYAHALIEGDGYTKAVIRVEYEWKPPHCADCKIFGHDLLHCPKHVAVTVPNDPSKIATEATKSDGFTKVKRKNHKGKKADMQPRSRQIDGPSTSNSFDALNTMNVEDECGTSSSRDEEVDEFIFPEGDKFGDKFDIRLKGRVRK</sequence>
<dbReference type="PANTHER" id="PTHR31286:SF99">
    <property type="entry name" value="DUF4283 DOMAIN-CONTAINING PROTEIN"/>
    <property type="match status" value="1"/>
</dbReference>
<keyword evidence="4" id="KW-1185">Reference proteome</keyword>
<evidence type="ECO:0000256" key="1">
    <source>
        <dbReference type="SAM" id="MobiDB-lite"/>
    </source>
</evidence>
<name>A0ABQ5FKR3_9ASTR</name>
<feature type="compositionally biased region" description="Basic and acidic residues" evidence="1">
    <location>
        <begin position="439"/>
        <end position="448"/>
    </location>
</feature>
<feature type="compositionally biased region" description="Basic residues" evidence="1">
    <location>
        <begin position="429"/>
        <end position="438"/>
    </location>
</feature>
<dbReference type="Proteomes" id="UP001151760">
    <property type="component" value="Unassembled WGS sequence"/>
</dbReference>
<proteinExistence type="predicted"/>
<dbReference type="InterPro" id="IPR040256">
    <property type="entry name" value="At4g02000-like"/>
</dbReference>
<dbReference type="EMBL" id="BQNB010017435">
    <property type="protein sequence ID" value="GJT63142.1"/>
    <property type="molecule type" value="Genomic_DNA"/>
</dbReference>
<dbReference type="PANTHER" id="PTHR31286">
    <property type="entry name" value="GLYCINE-RICH CELL WALL STRUCTURAL PROTEIN 1.8-LIKE"/>
    <property type="match status" value="1"/>
</dbReference>
<reference evidence="3" key="2">
    <citation type="submission" date="2022-01" db="EMBL/GenBank/DDBJ databases">
        <authorList>
            <person name="Yamashiro T."/>
            <person name="Shiraishi A."/>
            <person name="Satake H."/>
            <person name="Nakayama K."/>
        </authorList>
    </citation>
    <scope>NUCLEOTIDE SEQUENCE</scope>
</reference>
<reference evidence="3" key="1">
    <citation type="journal article" date="2022" name="Int. J. Mol. Sci.">
        <title>Draft Genome of Tanacetum Coccineum: Genomic Comparison of Closely Related Tanacetum-Family Plants.</title>
        <authorList>
            <person name="Yamashiro T."/>
            <person name="Shiraishi A."/>
            <person name="Nakayama K."/>
            <person name="Satake H."/>
        </authorList>
    </citation>
    <scope>NUCLEOTIDE SEQUENCE</scope>
</reference>
<accession>A0ABQ5FKR3</accession>
<feature type="compositionally biased region" description="Polar residues" evidence="1">
    <location>
        <begin position="451"/>
        <end position="461"/>
    </location>
</feature>
<dbReference type="Pfam" id="PF14111">
    <property type="entry name" value="DUF4283"/>
    <property type="match status" value="1"/>
</dbReference>
<feature type="region of interest" description="Disordered" evidence="1">
    <location>
        <begin position="429"/>
        <end position="461"/>
    </location>
</feature>
<feature type="domain" description="DUF4283" evidence="2">
    <location>
        <begin position="233"/>
        <end position="311"/>
    </location>
</feature>
<dbReference type="InterPro" id="IPR025558">
    <property type="entry name" value="DUF4283"/>
</dbReference>
<evidence type="ECO:0000259" key="2">
    <source>
        <dbReference type="Pfam" id="PF14111"/>
    </source>
</evidence>
<evidence type="ECO:0000313" key="3">
    <source>
        <dbReference type="EMBL" id="GJT63142.1"/>
    </source>
</evidence>
<evidence type="ECO:0000313" key="4">
    <source>
        <dbReference type="Proteomes" id="UP001151760"/>
    </source>
</evidence>